<evidence type="ECO:0000256" key="5">
    <source>
        <dbReference type="SAM" id="Phobius"/>
    </source>
</evidence>
<dbReference type="GO" id="GO:0016020">
    <property type="term" value="C:membrane"/>
    <property type="evidence" value="ECO:0007669"/>
    <property type="project" value="UniProtKB-SubCell"/>
</dbReference>
<feature type="transmembrane region" description="Helical" evidence="5">
    <location>
        <begin position="569"/>
        <end position="591"/>
    </location>
</feature>
<dbReference type="Proteomes" id="UP000808146">
    <property type="component" value="Unassembled WGS sequence"/>
</dbReference>
<dbReference type="Gene3D" id="1.20.1080.10">
    <property type="entry name" value="Glycerol uptake facilitator protein"/>
    <property type="match status" value="1"/>
</dbReference>
<evidence type="ECO:0000256" key="4">
    <source>
        <dbReference type="ARBA" id="ARBA00023136"/>
    </source>
</evidence>
<evidence type="ECO:0000313" key="6">
    <source>
        <dbReference type="EMBL" id="MBK8889903.1"/>
    </source>
</evidence>
<name>A0A9D7LRN9_9RHOO</name>
<evidence type="ECO:0000256" key="3">
    <source>
        <dbReference type="ARBA" id="ARBA00022989"/>
    </source>
</evidence>
<gene>
    <name evidence="6" type="ORF">IPN75_05645</name>
</gene>
<comment type="subcellular location">
    <subcellularLocation>
        <location evidence="1">Membrane</location>
        <topology evidence="1">Multi-pass membrane protein</topology>
    </subcellularLocation>
</comment>
<keyword evidence="3 5" id="KW-1133">Transmembrane helix</keyword>
<organism evidence="6 7">
    <name type="scientific">Candidatus Dechloromonas phosphorivorans</name>
    <dbReference type="NCBI Taxonomy" id="2899244"/>
    <lineage>
        <taxon>Bacteria</taxon>
        <taxon>Pseudomonadati</taxon>
        <taxon>Pseudomonadota</taxon>
        <taxon>Betaproteobacteria</taxon>
        <taxon>Rhodocyclales</taxon>
        <taxon>Azonexaceae</taxon>
        <taxon>Dechloromonas</taxon>
    </lineage>
</organism>
<feature type="transmembrane region" description="Helical" evidence="5">
    <location>
        <begin position="395"/>
        <end position="413"/>
    </location>
</feature>
<feature type="transmembrane region" description="Helical" evidence="5">
    <location>
        <begin position="505"/>
        <end position="524"/>
    </location>
</feature>
<evidence type="ECO:0000256" key="2">
    <source>
        <dbReference type="ARBA" id="ARBA00022692"/>
    </source>
</evidence>
<feature type="transmembrane region" description="Helical" evidence="5">
    <location>
        <begin position="622"/>
        <end position="644"/>
    </location>
</feature>
<keyword evidence="4 5" id="KW-0472">Membrane</keyword>
<feature type="transmembrane region" description="Helical" evidence="5">
    <location>
        <begin position="367"/>
        <end position="389"/>
    </location>
</feature>
<dbReference type="EMBL" id="JADKBR010000003">
    <property type="protein sequence ID" value="MBK8889903.1"/>
    <property type="molecule type" value="Genomic_DNA"/>
</dbReference>
<keyword evidence="2 5" id="KW-0812">Transmembrane</keyword>
<accession>A0A9D7LRN9</accession>
<sequence length="689" mass="74764">MSIIEKLTGWLPGRRTSPEDRLVAALEAFRDPAADTLDLIRRLVSVLRPRSRRDTGAGERYAAMLARLEADAELLSAFRGHVVHFIASRRLITFFTDSGILPGTGFFSEWWRILGDRLLPEAPDERRLKDCLHVIFDRPDDWRWQEQVPPEHSRRLWALLASADDLRNLDWRGIHEQILDAVLLLAHRVSGLGVEAELMRASPSFGDDLPCFVALSAEALDFVNALRASLDDPSIPADDGSQLLVIVDQCASTLQRVRKRALTVGTSLHLSYLLARSEQCLERLRELVAILAATNASTAPGTATATAAWAEFAHDAFLAENRRNSLGNYMAQLSGLLAVRVTENAARSGEHYICDTAGDYRQMWRSAAGAGVLIAGMALLKIFAAGLHAPLFVEAFLFSMVYGLGFVLIYLLGMTVATKQPAMTAQTLAGLLGEVRPTRQAELDGLVDVVAAVCRSQLAAIAGNVVMALPVAIAIGFWLGQLQDYPVIPLEKGAHLLGDLDPLSWALPHAAIAGFYLFLSGLITGYFDNRAAYSNLAIRIARLRWLRRLAGTARAAGIGAYIQDHLGGIMGNFLFGCMLGSTGVVGIILGLPLDIRHIAFSSANLGYALIGFDFALPFKAILWAALGVALIGLTNLGVSFALALRTALGARGVRFEHWGALLKAIWARFRSAPRSFVLPPRGAATDGHG</sequence>
<dbReference type="AlphaFoldDB" id="A0A9D7LRN9"/>
<dbReference type="InterPro" id="IPR023271">
    <property type="entry name" value="Aquaporin-like"/>
</dbReference>
<dbReference type="PIRSF" id="PIRSF015380">
    <property type="entry name" value="Site-sp_rcmb"/>
    <property type="match status" value="1"/>
</dbReference>
<dbReference type="Pfam" id="PF10136">
    <property type="entry name" value="SpecificRecomb"/>
    <property type="match status" value="1"/>
</dbReference>
<evidence type="ECO:0000313" key="7">
    <source>
        <dbReference type="Proteomes" id="UP000808146"/>
    </source>
</evidence>
<dbReference type="InterPro" id="IPR011385">
    <property type="entry name" value="Site-sp_rcmbase"/>
</dbReference>
<proteinExistence type="predicted"/>
<feature type="transmembrane region" description="Helical" evidence="5">
    <location>
        <begin position="458"/>
        <end position="479"/>
    </location>
</feature>
<comment type="caution">
    <text evidence="6">The sequence shown here is derived from an EMBL/GenBank/DDBJ whole genome shotgun (WGS) entry which is preliminary data.</text>
</comment>
<evidence type="ECO:0000256" key="1">
    <source>
        <dbReference type="ARBA" id="ARBA00004141"/>
    </source>
</evidence>
<reference evidence="6" key="1">
    <citation type="submission" date="2020-10" db="EMBL/GenBank/DDBJ databases">
        <title>Connecting structure to function with the recovery of over 1000 high-quality activated sludge metagenome-assembled genomes encoding full-length rRNA genes using long-read sequencing.</title>
        <authorList>
            <person name="Singleton C.M."/>
            <person name="Petriglieri F."/>
            <person name="Kristensen J.M."/>
            <person name="Kirkegaard R.H."/>
            <person name="Michaelsen T.Y."/>
            <person name="Andersen M.H."/>
            <person name="Karst S.M."/>
            <person name="Dueholm M.S."/>
            <person name="Nielsen P.H."/>
            <person name="Albertsen M."/>
        </authorList>
    </citation>
    <scope>NUCLEOTIDE SEQUENCE</scope>
    <source>
        <strain evidence="6">OdNE_18-Q3-R46-58_BAT3C.305</strain>
    </source>
</reference>
<protein>
    <submittedName>
        <fullName evidence="6">Site-specific recombinase</fullName>
    </submittedName>
</protein>